<gene>
    <name evidence="1" type="ORF">QYM36_017368</name>
</gene>
<evidence type="ECO:0000313" key="1">
    <source>
        <dbReference type="EMBL" id="KAK2705302.1"/>
    </source>
</evidence>
<name>A0AA88HH94_ARTSF</name>
<reference evidence="1" key="1">
    <citation type="submission" date="2023-07" db="EMBL/GenBank/DDBJ databases">
        <title>Chromosome-level genome assembly of Artemia franciscana.</title>
        <authorList>
            <person name="Jo E."/>
        </authorList>
    </citation>
    <scope>NUCLEOTIDE SEQUENCE</scope>
    <source>
        <tissue evidence="1">Whole body</tissue>
    </source>
</reference>
<sequence length="84" mass="9800">MGTCKKLVDMRRNMLSPPCGGVEQPGEILERRKIDDFKKLDKGFKLDEEEDKKNSKAKREDSTADDINFFRYTDWMRGLTLALE</sequence>
<dbReference type="AlphaFoldDB" id="A0AA88HH94"/>
<accession>A0AA88HH94</accession>
<comment type="caution">
    <text evidence="1">The sequence shown here is derived from an EMBL/GenBank/DDBJ whole genome shotgun (WGS) entry which is preliminary data.</text>
</comment>
<dbReference type="Proteomes" id="UP001187531">
    <property type="component" value="Unassembled WGS sequence"/>
</dbReference>
<protein>
    <submittedName>
        <fullName evidence="1">Uncharacterized protein</fullName>
    </submittedName>
</protein>
<organism evidence="1 2">
    <name type="scientific">Artemia franciscana</name>
    <name type="common">Brine shrimp</name>
    <name type="synonym">Artemia sanfranciscana</name>
    <dbReference type="NCBI Taxonomy" id="6661"/>
    <lineage>
        <taxon>Eukaryota</taxon>
        <taxon>Metazoa</taxon>
        <taxon>Ecdysozoa</taxon>
        <taxon>Arthropoda</taxon>
        <taxon>Crustacea</taxon>
        <taxon>Branchiopoda</taxon>
        <taxon>Anostraca</taxon>
        <taxon>Artemiidae</taxon>
        <taxon>Artemia</taxon>
    </lineage>
</organism>
<dbReference type="EMBL" id="JAVRJZ010000021">
    <property type="protein sequence ID" value="KAK2705302.1"/>
    <property type="molecule type" value="Genomic_DNA"/>
</dbReference>
<keyword evidence="2" id="KW-1185">Reference proteome</keyword>
<evidence type="ECO:0000313" key="2">
    <source>
        <dbReference type="Proteomes" id="UP001187531"/>
    </source>
</evidence>
<proteinExistence type="predicted"/>